<dbReference type="InterPro" id="IPR029069">
    <property type="entry name" value="HotDog_dom_sf"/>
</dbReference>
<dbReference type="InterPro" id="IPR012660">
    <property type="entry name" value="YiiD_C"/>
</dbReference>
<dbReference type="SUPFAM" id="SSF54637">
    <property type="entry name" value="Thioesterase/thiol ester dehydrase-isomerase"/>
    <property type="match status" value="1"/>
</dbReference>
<feature type="domain" description="Thioesterase putative" evidence="1">
    <location>
        <begin position="40"/>
        <end position="177"/>
    </location>
</feature>
<sequence length="180" mass="19999">MISLPGYADSKVRRIQTPARQGFFLSARTLNMQTPQLTQDFKDWVMAEIPLLTAMELTLDEFRDGQLSLSCPLAPNINDKGTAFGGSIATIATLCGWAFTMLHARIQCSKPDAVIAEQSMKYLKPGRSGLHAVCHSPVPEAFYRRLQENRNARLKLDVEVISDGQLIATFSGLYVARPQR</sequence>
<protein>
    <submittedName>
        <fullName evidence="2">Thioesterase domain-containing protein</fullName>
    </submittedName>
</protein>
<comment type="caution">
    <text evidence="2">The sequence shown here is derived from an EMBL/GenBank/DDBJ whole genome shotgun (WGS) entry which is preliminary data.</text>
</comment>
<dbReference type="EMBL" id="JAPFCC010000001">
    <property type="protein sequence ID" value="MCW7552214.1"/>
    <property type="molecule type" value="Genomic_DNA"/>
</dbReference>
<keyword evidence="3" id="KW-1185">Reference proteome</keyword>
<evidence type="ECO:0000313" key="3">
    <source>
        <dbReference type="Proteomes" id="UP001209854"/>
    </source>
</evidence>
<proteinExistence type="predicted"/>
<reference evidence="2 3" key="1">
    <citation type="submission" date="2022-10" db="EMBL/GenBank/DDBJ databases">
        <title>High-quality genome sequences of two octocoral-associated bacteria, Endozoicomonas euniceicola EF212 and Endozoicomonas gorgoniicola PS125.</title>
        <authorList>
            <person name="Chiou Y.-J."/>
            <person name="Chen Y.-H."/>
        </authorList>
    </citation>
    <scope>NUCLEOTIDE SEQUENCE [LARGE SCALE GENOMIC DNA]</scope>
    <source>
        <strain evidence="2 3">PS125</strain>
    </source>
</reference>
<evidence type="ECO:0000259" key="1">
    <source>
        <dbReference type="Pfam" id="PF09500"/>
    </source>
</evidence>
<accession>A0ABT3MS62</accession>
<dbReference type="Pfam" id="PF09500">
    <property type="entry name" value="YiiD_C"/>
    <property type="match status" value="1"/>
</dbReference>
<dbReference type="Proteomes" id="UP001209854">
    <property type="component" value="Unassembled WGS sequence"/>
</dbReference>
<dbReference type="NCBIfam" id="TIGR02447">
    <property type="entry name" value="yiiD_Cterm"/>
    <property type="match status" value="1"/>
</dbReference>
<organism evidence="2 3">
    <name type="scientific">Endozoicomonas gorgoniicola</name>
    <dbReference type="NCBI Taxonomy" id="1234144"/>
    <lineage>
        <taxon>Bacteria</taxon>
        <taxon>Pseudomonadati</taxon>
        <taxon>Pseudomonadota</taxon>
        <taxon>Gammaproteobacteria</taxon>
        <taxon>Oceanospirillales</taxon>
        <taxon>Endozoicomonadaceae</taxon>
        <taxon>Endozoicomonas</taxon>
    </lineage>
</organism>
<dbReference type="Gene3D" id="3.10.129.10">
    <property type="entry name" value="Hotdog Thioesterase"/>
    <property type="match status" value="1"/>
</dbReference>
<dbReference type="RefSeq" id="WP_262567196.1">
    <property type="nucleotide sequence ID" value="NZ_JAPFCC010000001.1"/>
</dbReference>
<gene>
    <name evidence="2" type="ORF">NX722_06035</name>
</gene>
<name>A0ABT3MS62_9GAMM</name>
<evidence type="ECO:0000313" key="2">
    <source>
        <dbReference type="EMBL" id="MCW7552214.1"/>
    </source>
</evidence>